<dbReference type="GO" id="GO:0020037">
    <property type="term" value="F:heme binding"/>
    <property type="evidence" value="ECO:0007669"/>
    <property type="project" value="InterPro"/>
</dbReference>
<keyword evidence="8" id="KW-1185">Reference proteome</keyword>
<evidence type="ECO:0000256" key="6">
    <source>
        <dbReference type="ARBA" id="ARBA00023033"/>
    </source>
</evidence>
<dbReference type="EMBL" id="LAFY01000338">
    <property type="protein sequence ID" value="KJX99949.1"/>
    <property type="molecule type" value="Genomic_DNA"/>
</dbReference>
<evidence type="ECO:0000313" key="7">
    <source>
        <dbReference type="EMBL" id="KJX99949.1"/>
    </source>
</evidence>
<evidence type="ECO:0000256" key="3">
    <source>
        <dbReference type="ARBA" id="ARBA00022723"/>
    </source>
</evidence>
<dbReference type="PANTHER" id="PTHR24287:SF18">
    <property type="entry name" value="CYTOCHROME P450 MONOOXYGENASE APDE-RELATED"/>
    <property type="match status" value="1"/>
</dbReference>
<reference evidence="7 8" key="1">
    <citation type="submission" date="2015-03" db="EMBL/GenBank/DDBJ databases">
        <title>RNA-seq based gene annotation and comparative genomics of four Zymoseptoria species reveal species-specific pathogenicity related genes and transposable element activity.</title>
        <authorList>
            <person name="Grandaubert J."/>
            <person name="Bhattacharyya A."/>
            <person name="Stukenbrock E.H."/>
        </authorList>
    </citation>
    <scope>NUCLEOTIDE SEQUENCE [LARGE SCALE GENOMIC DNA]</scope>
    <source>
        <strain evidence="7 8">Zb18110</strain>
    </source>
</reference>
<keyword evidence="6" id="KW-0503">Monooxygenase</keyword>
<dbReference type="GO" id="GO:0005506">
    <property type="term" value="F:iron ion binding"/>
    <property type="evidence" value="ECO:0007669"/>
    <property type="project" value="InterPro"/>
</dbReference>
<dbReference type="AlphaFoldDB" id="A0A0F4GR93"/>
<dbReference type="PRINTS" id="PR00385">
    <property type="entry name" value="P450"/>
</dbReference>
<dbReference type="SUPFAM" id="SSF48264">
    <property type="entry name" value="Cytochrome P450"/>
    <property type="match status" value="1"/>
</dbReference>
<comment type="cofactor">
    <cofactor evidence="1">
        <name>heme</name>
        <dbReference type="ChEBI" id="CHEBI:30413"/>
    </cofactor>
</comment>
<dbReference type="InterPro" id="IPR047146">
    <property type="entry name" value="Cyt_P450_E_CYP52_fungi"/>
</dbReference>
<protein>
    <submittedName>
        <fullName evidence="7">Cytochrome P450 alkane hydroxylase like protein</fullName>
    </submittedName>
</protein>
<evidence type="ECO:0000256" key="1">
    <source>
        <dbReference type="ARBA" id="ARBA00001971"/>
    </source>
</evidence>
<proteinExistence type="inferred from homology"/>
<keyword evidence="3" id="KW-0479">Metal-binding</keyword>
<evidence type="ECO:0000313" key="8">
    <source>
        <dbReference type="Proteomes" id="UP000033647"/>
    </source>
</evidence>
<evidence type="ECO:0000256" key="5">
    <source>
        <dbReference type="ARBA" id="ARBA00023004"/>
    </source>
</evidence>
<dbReference type="OrthoDB" id="1470350at2759"/>
<dbReference type="GO" id="GO:0016712">
    <property type="term" value="F:oxidoreductase activity, acting on paired donors, with incorporation or reduction of molecular oxygen, reduced flavin or flavoprotein as one donor, and incorporation of one atom of oxygen"/>
    <property type="evidence" value="ECO:0007669"/>
    <property type="project" value="InterPro"/>
</dbReference>
<dbReference type="STRING" id="1047168.A0A0F4GR93"/>
<dbReference type="Proteomes" id="UP000033647">
    <property type="component" value="Unassembled WGS sequence"/>
</dbReference>
<organism evidence="7 8">
    <name type="scientific">Zymoseptoria brevis</name>
    <dbReference type="NCBI Taxonomy" id="1047168"/>
    <lineage>
        <taxon>Eukaryota</taxon>
        <taxon>Fungi</taxon>
        <taxon>Dikarya</taxon>
        <taxon>Ascomycota</taxon>
        <taxon>Pezizomycotina</taxon>
        <taxon>Dothideomycetes</taxon>
        <taxon>Dothideomycetidae</taxon>
        <taxon>Mycosphaerellales</taxon>
        <taxon>Mycosphaerellaceae</taxon>
        <taxon>Zymoseptoria</taxon>
    </lineage>
</organism>
<accession>A0A0F4GR93</accession>
<dbReference type="InterPro" id="IPR036396">
    <property type="entry name" value="Cyt_P450_sf"/>
</dbReference>
<comment type="caution">
    <text evidence="7">The sequence shown here is derived from an EMBL/GenBank/DDBJ whole genome shotgun (WGS) entry which is preliminary data.</text>
</comment>
<dbReference type="PANTHER" id="PTHR24287">
    <property type="entry name" value="P450, PUTATIVE (EUROFUNG)-RELATED"/>
    <property type="match status" value="1"/>
</dbReference>
<evidence type="ECO:0000256" key="4">
    <source>
        <dbReference type="ARBA" id="ARBA00023002"/>
    </source>
</evidence>
<sequence length="428" mass="48422">MFSGATVGNVLLLFALIYVAYRYTASAAKYREDVRYGDQHGCKPPTWVMPYKLPLALDVLKKGFHAGRQKRLLAMFDQYFDTLGPTVEVSILAGKGYATMDPANIEAIPSTRFQDFHLGPRSVAMKAMIGEGIFTQNLDGFQEHIEYLISTLRGANPGVVDLQPLFFRLTLNTTIAMILGQPVESFNHDIGDQFSRSFNKASLVTATRVRLGDLGFLYAPRGFYQACKTVKDYTQKFVQDALQSDTSAKDSCPETLIGVMNEEYQDPDLIRDQVINILIAGRDTTATTMSYAIRLLTRHPEKLQILRAEISDVLGNDLVITRAKVQRMHYLQSVIRETLRLYPPVPINTRFCKRATHLPFGGGPDGQFPLLIRENMPVAYSVYHMQRRRDIYGEDALSFRPERWDDELLTNVKWAYLPFNGGPRRTLA</sequence>
<keyword evidence="4" id="KW-0560">Oxidoreductase</keyword>
<keyword evidence="5" id="KW-0408">Iron</keyword>
<dbReference type="PRINTS" id="PR01239">
    <property type="entry name" value="EP450IICYP52"/>
</dbReference>
<dbReference type="Pfam" id="PF00067">
    <property type="entry name" value="p450"/>
    <property type="match status" value="1"/>
</dbReference>
<evidence type="ECO:0000256" key="2">
    <source>
        <dbReference type="ARBA" id="ARBA00010617"/>
    </source>
</evidence>
<gene>
    <name evidence="7" type="ORF">TI39_contig346g00003</name>
</gene>
<dbReference type="InterPro" id="IPR002974">
    <property type="entry name" value="Cyt_P450_E_CYP52_ascomycetes"/>
</dbReference>
<dbReference type="InterPro" id="IPR001128">
    <property type="entry name" value="Cyt_P450"/>
</dbReference>
<comment type="similarity">
    <text evidence="2">Belongs to the cytochrome P450 family.</text>
</comment>
<dbReference type="Gene3D" id="1.10.630.10">
    <property type="entry name" value="Cytochrome P450"/>
    <property type="match status" value="1"/>
</dbReference>
<name>A0A0F4GR93_9PEZI</name>